<evidence type="ECO:0000256" key="2">
    <source>
        <dbReference type="ARBA" id="ARBA00007376"/>
    </source>
</evidence>
<accession>A0AAV3AJY4</accession>
<evidence type="ECO:0000256" key="5">
    <source>
        <dbReference type="ARBA" id="ARBA00022692"/>
    </source>
</evidence>
<keyword evidence="7 12" id="KW-0297">G-protein coupled receptor</keyword>
<dbReference type="GO" id="GO:0033038">
    <property type="term" value="F:bitter taste receptor activity"/>
    <property type="evidence" value="ECO:0007669"/>
    <property type="project" value="InterPro"/>
</dbReference>
<comment type="subcellular location">
    <subcellularLocation>
        <location evidence="1 12">Membrane</location>
        <topology evidence="1 12">Multi-pass membrane protein</topology>
    </subcellularLocation>
</comment>
<evidence type="ECO:0000256" key="6">
    <source>
        <dbReference type="ARBA" id="ARBA00022989"/>
    </source>
</evidence>
<evidence type="ECO:0000256" key="13">
    <source>
        <dbReference type="SAM" id="Phobius"/>
    </source>
</evidence>
<dbReference type="InterPro" id="IPR007960">
    <property type="entry name" value="TAS2R"/>
</dbReference>
<evidence type="ECO:0000313" key="15">
    <source>
        <dbReference type="Proteomes" id="UP001181693"/>
    </source>
</evidence>
<dbReference type="GO" id="GO:0016020">
    <property type="term" value="C:membrane"/>
    <property type="evidence" value="ECO:0007669"/>
    <property type="project" value="UniProtKB-SubCell"/>
</dbReference>
<sequence length="301" mass="34425">MANSTKGEFYNHIMLFWLPSAASAVVSLASLLLQIFIVAINVIDWLKERSMIPSDQIITSLSISRIFFHIVCLIEFLNNFPIKSVIPGELTAFLWKTSEFSSIWLSSLLSIFFFLKISTFQNIFFLRLKTIISHKIFCLIIVGSALSLVYAFMIVLFSMKPTQEYMSYPLQESQTKVWIYLDHVLNTISLLVFLASSVLLIISLGFHISKMSNFKNIMSSSNTFKRTIIFTAVSFLVNACFVILGMTYKVRFKSLGNNKWFILTWISLPLLHSAFLVYATTKIRNKFLTVVCCGKGSLFRR</sequence>
<evidence type="ECO:0000256" key="7">
    <source>
        <dbReference type="ARBA" id="ARBA00023040"/>
    </source>
</evidence>
<dbReference type="Pfam" id="PF05296">
    <property type="entry name" value="TAS2R"/>
    <property type="match status" value="1"/>
</dbReference>
<evidence type="ECO:0000313" key="14">
    <source>
        <dbReference type="EMBL" id="DBA25518.1"/>
    </source>
</evidence>
<keyword evidence="6 13" id="KW-1133">Transmembrane helix</keyword>
<name>A0AAV3AJY4_PYXAD</name>
<keyword evidence="3 12" id="KW-0919">Taste</keyword>
<reference evidence="14" key="1">
    <citation type="thesis" date="2020" institute="ProQuest LLC" country="789 East Eisenhower Parkway, Ann Arbor, MI, USA">
        <title>Comparative Genomics and Chromosome Evolution.</title>
        <authorList>
            <person name="Mudd A.B."/>
        </authorList>
    </citation>
    <scope>NUCLEOTIDE SEQUENCE</scope>
    <source>
        <strain evidence="14">1538</strain>
        <tissue evidence="14">Blood</tissue>
    </source>
</reference>
<feature type="transmembrane region" description="Helical" evidence="13">
    <location>
        <begin position="136"/>
        <end position="157"/>
    </location>
</feature>
<evidence type="ECO:0000256" key="8">
    <source>
        <dbReference type="ARBA" id="ARBA00023136"/>
    </source>
</evidence>
<protein>
    <recommendedName>
        <fullName evidence="12">Taste receptor type 2</fullName>
    </recommendedName>
</protein>
<dbReference type="Proteomes" id="UP001181693">
    <property type="component" value="Unassembled WGS sequence"/>
</dbReference>
<evidence type="ECO:0000256" key="1">
    <source>
        <dbReference type="ARBA" id="ARBA00004141"/>
    </source>
</evidence>
<feature type="transmembrane region" description="Helical" evidence="13">
    <location>
        <begin position="177"/>
        <end position="206"/>
    </location>
</feature>
<evidence type="ECO:0000256" key="4">
    <source>
        <dbReference type="ARBA" id="ARBA00022606"/>
    </source>
</evidence>
<keyword evidence="15" id="KW-1185">Reference proteome</keyword>
<feature type="transmembrane region" description="Helical" evidence="13">
    <location>
        <begin position="63"/>
        <end position="82"/>
    </location>
</feature>
<dbReference type="PANTHER" id="PTHR11394:SF47">
    <property type="entry name" value="TASTE RECEPTOR TYPE 2 MEMBER 40"/>
    <property type="match status" value="1"/>
</dbReference>
<dbReference type="PANTHER" id="PTHR11394">
    <property type="entry name" value="TASTE RECEPTOR TYPE 2"/>
    <property type="match status" value="1"/>
</dbReference>
<gene>
    <name evidence="14" type="ORF">GDO54_009898</name>
</gene>
<comment type="similarity">
    <text evidence="2 11">Belongs to the G-protein coupled receptor T2R family.</text>
</comment>
<dbReference type="GO" id="GO:0004930">
    <property type="term" value="F:G protein-coupled receptor activity"/>
    <property type="evidence" value="ECO:0007669"/>
    <property type="project" value="UniProtKB-KW"/>
</dbReference>
<dbReference type="AlphaFoldDB" id="A0AAV3AJY4"/>
<evidence type="ECO:0000256" key="9">
    <source>
        <dbReference type="ARBA" id="ARBA00023170"/>
    </source>
</evidence>
<evidence type="ECO:0000256" key="12">
    <source>
        <dbReference type="RuleBase" id="RU004424"/>
    </source>
</evidence>
<dbReference type="EMBL" id="DYDO01000004">
    <property type="protein sequence ID" value="DBA25518.1"/>
    <property type="molecule type" value="Genomic_DNA"/>
</dbReference>
<keyword evidence="9 12" id="KW-0675">Receptor</keyword>
<keyword evidence="4 12" id="KW-0716">Sensory transduction</keyword>
<dbReference type="SUPFAM" id="SSF81321">
    <property type="entry name" value="Family A G protein-coupled receptor-like"/>
    <property type="match status" value="1"/>
</dbReference>
<proteinExistence type="inferred from homology"/>
<keyword evidence="10 12" id="KW-0807">Transducer</keyword>
<comment type="caution">
    <text evidence="14">The sequence shown here is derived from an EMBL/GenBank/DDBJ whole genome shotgun (WGS) entry which is preliminary data.</text>
</comment>
<feature type="transmembrane region" description="Helical" evidence="13">
    <location>
        <begin position="227"/>
        <end position="248"/>
    </location>
</feature>
<organism evidence="14 15">
    <name type="scientific">Pyxicephalus adspersus</name>
    <name type="common">African bullfrog</name>
    <dbReference type="NCBI Taxonomy" id="30357"/>
    <lineage>
        <taxon>Eukaryota</taxon>
        <taxon>Metazoa</taxon>
        <taxon>Chordata</taxon>
        <taxon>Craniata</taxon>
        <taxon>Vertebrata</taxon>
        <taxon>Euteleostomi</taxon>
        <taxon>Amphibia</taxon>
        <taxon>Batrachia</taxon>
        <taxon>Anura</taxon>
        <taxon>Neobatrachia</taxon>
        <taxon>Ranoidea</taxon>
        <taxon>Pyxicephalidae</taxon>
        <taxon>Pyxicephalinae</taxon>
        <taxon>Pyxicephalus</taxon>
    </lineage>
</organism>
<feature type="transmembrane region" description="Helical" evidence="13">
    <location>
        <begin position="102"/>
        <end position="124"/>
    </location>
</feature>
<feature type="transmembrane region" description="Helical" evidence="13">
    <location>
        <begin position="260"/>
        <end position="279"/>
    </location>
</feature>
<evidence type="ECO:0000256" key="3">
    <source>
        <dbReference type="ARBA" id="ARBA00022480"/>
    </source>
</evidence>
<evidence type="ECO:0000256" key="11">
    <source>
        <dbReference type="RuleBase" id="RU004423"/>
    </source>
</evidence>
<keyword evidence="8 12" id="KW-0472">Membrane</keyword>
<evidence type="ECO:0000256" key="10">
    <source>
        <dbReference type="ARBA" id="ARBA00023224"/>
    </source>
</evidence>
<keyword evidence="5 12" id="KW-0812">Transmembrane</keyword>
<feature type="transmembrane region" description="Helical" evidence="13">
    <location>
        <begin position="20"/>
        <end position="43"/>
    </location>
</feature>